<keyword evidence="1" id="KW-0472">Membrane</keyword>
<dbReference type="EMBL" id="FMZW01000088">
    <property type="protein sequence ID" value="SDF91813.1"/>
    <property type="molecule type" value="Genomic_DNA"/>
</dbReference>
<reference evidence="2 3" key="1">
    <citation type="submission" date="2016-10" db="EMBL/GenBank/DDBJ databases">
        <authorList>
            <person name="de Groot N.N."/>
        </authorList>
    </citation>
    <scope>NUCLEOTIDE SEQUENCE [LARGE SCALE GENOMIC DNA]</scope>
    <source>
        <strain evidence="2 3">R5</strain>
    </source>
</reference>
<evidence type="ECO:0000313" key="3">
    <source>
        <dbReference type="Proteomes" id="UP000199245"/>
    </source>
</evidence>
<evidence type="ECO:0000256" key="1">
    <source>
        <dbReference type="SAM" id="Phobius"/>
    </source>
</evidence>
<protein>
    <submittedName>
        <fullName evidence="2">Uncharacterized protein</fullName>
    </submittedName>
</protein>
<dbReference type="Proteomes" id="UP000199245">
    <property type="component" value="Unassembled WGS sequence"/>
</dbReference>
<dbReference type="AlphaFoldDB" id="A0A1G7Q019"/>
<dbReference type="RefSeq" id="WP_092090468.1">
    <property type="nucleotide sequence ID" value="NZ_FMZW01000088.1"/>
</dbReference>
<organism evidence="2 3">
    <name type="scientific">Bradyrhizobium brasilense</name>
    <dbReference type="NCBI Taxonomy" id="1419277"/>
    <lineage>
        <taxon>Bacteria</taxon>
        <taxon>Pseudomonadati</taxon>
        <taxon>Pseudomonadota</taxon>
        <taxon>Alphaproteobacteria</taxon>
        <taxon>Hyphomicrobiales</taxon>
        <taxon>Nitrobacteraceae</taxon>
        <taxon>Bradyrhizobium</taxon>
    </lineage>
</organism>
<keyword evidence="1" id="KW-1133">Transmembrane helix</keyword>
<accession>A0A1G7Q019</accession>
<gene>
    <name evidence="2" type="ORF">SAMN05216337_10887</name>
</gene>
<name>A0A1G7Q019_9BRAD</name>
<feature type="transmembrane region" description="Helical" evidence="1">
    <location>
        <begin position="42"/>
        <end position="61"/>
    </location>
</feature>
<evidence type="ECO:0000313" key="2">
    <source>
        <dbReference type="EMBL" id="SDF91813.1"/>
    </source>
</evidence>
<keyword evidence="1" id="KW-0812">Transmembrane</keyword>
<sequence length="135" mass="15182">MATGIAVAIWAYHRQASAWPFQHIQFAEPAGFVTLKSLLDIRWIALPLLTLGILWLALFVYRHASQRSPDLLVCEGEREGNCPAHTNFMKCDSDIDAFAKTLCRKYTVIPAAEASKAGEQCGYKITRVICERIRQ</sequence>
<proteinExistence type="predicted"/>